<dbReference type="OrthoDB" id="5124878at2"/>
<protein>
    <recommendedName>
        <fullName evidence="3">DUF3168 domain-containing protein</fullName>
    </recommendedName>
</protein>
<comment type="caution">
    <text evidence="1">The sequence shown here is derived from an EMBL/GenBank/DDBJ whole genome shotgun (WGS) entry which is preliminary data.</text>
</comment>
<dbReference type="AlphaFoldDB" id="A0A3S3ZB99"/>
<evidence type="ECO:0008006" key="3">
    <source>
        <dbReference type="Google" id="ProtNLM"/>
    </source>
</evidence>
<name>A0A3S3ZB99_9MICO</name>
<evidence type="ECO:0000313" key="1">
    <source>
        <dbReference type="EMBL" id="RWZ52935.1"/>
    </source>
</evidence>
<evidence type="ECO:0000313" key="2">
    <source>
        <dbReference type="Proteomes" id="UP000288547"/>
    </source>
</evidence>
<gene>
    <name evidence="1" type="ORF">ELQ90_03090</name>
</gene>
<accession>A0A3S3ZB99</accession>
<dbReference type="RefSeq" id="WP_128493778.1">
    <property type="nucleotide sequence ID" value="NZ_RZNB01000001.1"/>
</dbReference>
<dbReference type="Proteomes" id="UP000288547">
    <property type="component" value="Unassembled WGS sequence"/>
</dbReference>
<organism evidence="1 2">
    <name type="scientific">Labedella phragmitis</name>
    <dbReference type="NCBI Taxonomy" id="2498849"/>
    <lineage>
        <taxon>Bacteria</taxon>
        <taxon>Bacillati</taxon>
        <taxon>Actinomycetota</taxon>
        <taxon>Actinomycetes</taxon>
        <taxon>Micrococcales</taxon>
        <taxon>Microbacteriaceae</taxon>
        <taxon>Labedella</taxon>
    </lineage>
</organism>
<keyword evidence="2" id="KW-1185">Reference proteome</keyword>
<reference evidence="1 2" key="1">
    <citation type="submission" date="2018-12" db="EMBL/GenBank/DDBJ databases">
        <authorList>
            <person name="Li F."/>
        </authorList>
    </citation>
    <scope>NUCLEOTIDE SEQUENCE [LARGE SCALE GENOMIC DNA]</scope>
    <source>
        <strain evidence="1 2">11W25H-1</strain>
    </source>
</reference>
<sequence length="125" mass="13201">MSDRITAAHELVADITNALEAAGLEDARATLNALEVPSGARHGVVVVSPPTLDFSSSWGDPTASWELHIIAGPPDNYLAAWERIDTIIDALVAGHINLKSAEPGQFQPTQGPALPAYTLTTHPLD</sequence>
<dbReference type="EMBL" id="RZNB01000001">
    <property type="protein sequence ID" value="RWZ52935.1"/>
    <property type="molecule type" value="Genomic_DNA"/>
</dbReference>
<proteinExistence type="predicted"/>